<protein>
    <recommendedName>
        <fullName evidence="10">Ribosomal protein S6 kinase</fullName>
        <ecNumber evidence="10">2.7.11.1</ecNumber>
    </recommendedName>
</protein>
<dbReference type="InterPro" id="IPR000719">
    <property type="entry name" value="Prot_kinase_dom"/>
</dbReference>
<keyword evidence="17" id="KW-1185">Reference proteome</keyword>
<evidence type="ECO:0000256" key="7">
    <source>
        <dbReference type="ARBA" id="ARBA00022840"/>
    </source>
</evidence>
<keyword evidence="7 10" id="KW-0067">ATP-binding</keyword>
<keyword evidence="6 10" id="KW-0418">Kinase</keyword>
<reference evidence="16" key="1">
    <citation type="submission" date="2021-12" db="EMBL/GenBank/DDBJ databases">
        <authorList>
            <person name="King R."/>
        </authorList>
    </citation>
    <scope>NUCLEOTIDE SEQUENCE</scope>
</reference>
<evidence type="ECO:0000256" key="8">
    <source>
        <dbReference type="ARBA" id="ARBA00047899"/>
    </source>
</evidence>
<dbReference type="InterPro" id="IPR017441">
    <property type="entry name" value="Protein_kinase_ATP_BS"/>
</dbReference>
<keyword evidence="5 10" id="KW-0547">Nucleotide-binding</keyword>
<dbReference type="Pfam" id="PF00069">
    <property type="entry name" value="Pkinase"/>
    <property type="match status" value="1"/>
</dbReference>
<evidence type="ECO:0000256" key="2">
    <source>
        <dbReference type="ARBA" id="ARBA00022527"/>
    </source>
</evidence>
<evidence type="ECO:0000256" key="13">
    <source>
        <dbReference type="PROSITE-ProRule" id="PRU10141"/>
    </source>
</evidence>
<dbReference type="PROSITE" id="PS51285">
    <property type="entry name" value="AGC_KINASE_CTER"/>
    <property type="match status" value="1"/>
</dbReference>
<dbReference type="SUPFAM" id="SSF56112">
    <property type="entry name" value="Protein kinase-like (PK-like)"/>
    <property type="match status" value="1"/>
</dbReference>
<dbReference type="FunFam" id="1.10.510.10:FF:000092">
    <property type="entry name" value="Ribosomal protein S6 kinase"/>
    <property type="match status" value="1"/>
</dbReference>
<dbReference type="AlphaFoldDB" id="A0A9N9QUM7"/>
<name>A0A9N9QUM7_9NEOP</name>
<dbReference type="InterPro" id="IPR017892">
    <property type="entry name" value="Pkinase_C"/>
</dbReference>
<dbReference type="Pfam" id="PF00433">
    <property type="entry name" value="Pkinase_C"/>
    <property type="match status" value="1"/>
</dbReference>
<comment type="catalytic activity">
    <reaction evidence="9 10">
        <text>L-seryl-[protein] + ATP = O-phospho-L-seryl-[protein] + ADP + H(+)</text>
        <dbReference type="Rhea" id="RHEA:17989"/>
        <dbReference type="Rhea" id="RHEA-COMP:9863"/>
        <dbReference type="Rhea" id="RHEA-COMP:11604"/>
        <dbReference type="ChEBI" id="CHEBI:15378"/>
        <dbReference type="ChEBI" id="CHEBI:29999"/>
        <dbReference type="ChEBI" id="CHEBI:30616"/>
        <dbReference type="ChEBI" id="CHEBI:83421"/>
        <dbReference type="ChEBI" id="CHEBI:456216"/>
        <dbReference type="EC" id="2.7.11.1"/>
    </reaction>
</comment>
<comment type="catalytic activity">
    <reaction evidence="8 10">
        <text>L-threonyl-[protein] + ATP = O-phospho-L-threonyl-[protein] + ADP + H(+)</text>
        <dbReference type="Rhea" id="RHEA:46608"/>
        <dbReference type="Rhea" id="RHEA-COMP:11060"/>
        <dbReference type="Rhea" id="RHEA-COMP:11605"/>
        <dbReference type="ChEBI" id="CHEBI:15378"/>
        <dbReference type="ChEBI" id="CHEBI:30013"/>
        <dbReference type="ChEBI" id="CHEBI:30616"/>
        <dbReference type="ChEBI" id="CHEBI:61977"/>
        <dbReference type="ChEBI" id="CHEBI:456216"/>
        <dbReference type="EC" id="2.7.11.1"/>
    </reaction>
</comment>
<dbReference type="EMBL" id="OU893342">
    <property type="protein sequence ID" value="CAG9783678.1"/>
    <property type="molecule type" value="Genomic_DNA"/>
</dbReference>
<dbReference type="InterPro" id="IPR000961">
    <property type="entry name" value="AGC-kinase_C"/>
</dbReference>
<dbReference type="Proteomes" id="UP001153714">
    <property type="component" value="Chromosome 11"/>
</dbReference>
<dbReference type="PIRSF" id="PIRSF000605">
    <property type="entry name" value="Ribsml_S6_kin_1"/>
    <property type="match status" value="1"/>
</dbReference>
<keyword evidence="2 10" id="KW-0723">Serine/threonine-protein kinase</keyword>
<feature type="active site" description="Proton acceptor" evidence="11">
    <location>
        <position position="201"/>
    </location>
</feature>
<dbReference type="PROSITE" id="PS50011">
    <property type="entry name" value="PROTEIN_KINASE_DOM"/>
    <property type="match status" value="1"/>
</dbReference>
<dbReference type="SMART" id="SM00133">
    <property type="entry name" value="S_TK_X"/>
    <property type="match status" value="1"/>
</dbReference>
<feature type="binding site" evidence="12">
    <location>
        <begin position="80"/>
        <end position="88"/>
    </location>
    <ligand>
        <name>ATP</name>
        <dbReference type="ChEBI" id="CHEBI:30616"/>
    </ligand>
</feature>
<feature type="domain" description="Protein kinase" evidence="14">
    <location>
        <begin position="74"/>
        <end position="333"/>
    </location>
</feature>
<dbReference type="GO" id="GO:0005524">
    <property type="term" value="F:ATP binding"/>
    <property type="evidence" value="ECO:0007669"/>
    <property type="project" value="UniProtKB-UniRule"/>
</dbReference>
<dbReference type="GO" id="GO:0004674">
    <property type="term" value="F:protein serine/threonine kinase activity"/>
    <property type="evidence" value="ECO:0007669"/>
    <property type="project" value="UniProtKB-KW"/>
</dbReference>
<feature type="binding site" evidence="12 13">
    <location>
        <position position="106"/>
    </location>
    <ligand>
        <name>ATP</name>
        <dbReference type="ChEBI" id="CHEBI:30616"/>
    </ligand>
</feature>
<dbReference type="PANTHER" id="PTHR24351">
    <property type="entry name" value="RIBOSOMAL PROTEIN S6 KINASE"/>
    <property type="match status" value="1"/>
</dbReference>
<proteinExistence type="inferred from homology"/>
<dbReference type="PROSITE" id="PS00108">
    <property type="entry name" value="PROTEIN_KINASE_ST"/>
    <property type="match status" value="1"/>
</dbReference>
<dbReference type="EC" id="2.7.11.1" evidence="10"/>
<evidence type="ECO:0000256" key="9">
    <source>
        <dbReference type="ARBA" id="ARBA00048679"/>
    </source>
</evidence>
<dbReference type="Gene3D" id="3.30.200.20">
    <property type="entry name" value="Phosphorylase Kinase, domain 1"/>
    <property type="match status" value="1"/>
</dbReference>
<accession>A0A9N9QUM7</accession>
<evidence type="ECO:0000313" key="17">
    <source>
        <dbReference type="Proteomes" id="UP001153714"/>
    </source>
</evidence>
<reference evidence="16" key="2">
    <citation type="submission" date="2022-10" db="EMBL/GenBank/DDBJ databases">
        <authorList>
            <consortium name="ENA_rothamsted_submissions"/>
            <consortium name="culmorum"/>
            <person name="King R."/>
        </authorList>
    </citation>
    <scope>NUCLEOTIDE SEQUENCE</scope>
</reference>
<dbReference type="InterPro" id="IPR016238">
    <property type="entry name" value="Ribosomal_S6_kinase"/>
</dbReference>
<dbReference type="Gene3D" id="1.10.510.10">
    <property type="entry name" value="Transferase(Phosphotransferase) domain 1"/>
    <property type="match status" value="1"/>
</dbReference>
<keyword evidence="4 10" id="KW-0808">Transferase</keyword>
<dbReference type="SMART" id="SM00220">
    <property type="entry name" value="S_TKc"/>
    <property type="match status" value="1"/>
</dbReference>
<dbReference type="InterPro" id="IPR008271">
    <property type="entry name" value="Ser/Thr_kinase_AS"/>
</dbReference>
<dbReference type="FunFam" id="3.30.200.20:FF:000587">
    <property type="entry name" value="Non-specific serine/threonine protein kinase"/>
    <property type="match status" value="1"/>
</dbReference>
<evidence type="ECO:0000256" key="3">
    <source>
        <dbReference type="ARBA" id="ARBA00022553"/>
    </source>
</evidence>
<evidence type="ECO:0000256" key="6">
    <source>
        <dbReference type="ARBA" id="ARBA00022777"/>
    </source>
</evidence>
<dbReference type="CDD" id="cd05584">
    <property type="entry name" value="STKc_p70S6K"/>
    <property type="match status" value="1"/>
</dbReference>
<dbReference type="InterPro" id="IPR011009">
    <property type="entry name" value="Kinase-like_dom_sf"/>
</dbReference>
<dbReference type="GO" id="GO:0007165">
    <property type="term" value="P:signal transduction"/>
    <property type="evidence" value="ECO:0007669"/>
    <property type="project" value="InterPro"/>
</dbReference>
<evidence type="ECO:0000256" key="1">
    <source>
        <dbReference type="ARBA" id="ARBA00009804"/>
    </source>
</evidence>
<evidence type="ECO:0000256" key="10">
    <source>
        <dbReference type="PIRNR" id="PIRNR000605"/>
    </source>
</evidence>
<dbReference type="OrthoDB" id="63267at2759"/>
<keyword evidence="3" id="KW-0597">Phosphoprotein</keyword>
<evidence type="ECO:0000256" key="4">
    <source>
        <dbReference type="ARBA" id="ARBA00022679"/>
    </source>
</evidence>
<evidence type="ECO:0000256" key="5">
    <source>
        <dbReference type="ARBA" id="ARBA00022741"/>
    </source>
</evidence>
<comment type="similarity">
    <text evidence="1 10">Belongs to the protein kinase superfamily. AGC Ser/Thr protein kinase family. S6 kinase subfamily.</text>
</comment>
<organism evidence="16 17">
    <name type="scientific">Diatraea saccharalis</name>
    <name type="common">sugarcane borer</name>
    <dbReference type="NCBI Taxonomy" id="40085"/>
    <lineage>
        <taxon>Eukaryota</taxon>
        <taxon>Metazoa</taxon>
        <taxon>Ecdysozoa</taxon>
        <taxon>Arthropoda</taxon>
        <taxon>Hexapoda</taxon>
        <taxon>Insecta</taxon>
        <taxon>Pterygota</taxon>
        <taxon>Neoptera</taxon>
        <taxon>Endopterygota</taxon>
        <taxon>Lepidoptera</taxon>
        <taxon>Glossata</taxon>
        <taxon>Ditrysia</taxon>
        <taxon>Pyraloidea</taxon>
        <taxon>Crambidae</taxon>
        <taxon>Crambinae</taxon>
        <taxon>Diatraea</taxon>
    </lineage>
</organism>
<evidence type="ECO:0000256" key="12">
    <source>
        <dbReference type="PIRSR" id="PIRSR000605-51"/>
    </source>
</evidence>
<evidence type="ECO:0000259" key="14">
    <source>
        <dbReference type="PROSITE" id="PS50011"/>
    </source>
</evidence>
<evidence type="ECO:0000256" key="11">
    <source>
        <dbReference type="PIRSR" id="PIRSR000605-50"/>
    </source>
</evidence>
<dbReference type="PROSITE" id="PS00107">
    <property type="entry name" value="PROTEIN_KINASE_ATP"/>
    <property type="match status" value="1"/>
</dbReference>
<evidence type="ECO:0000259" key="15">
    <source>
        <dbReference type="PROSITE" id="PS51285"/>
    </source>
</evidence>
<feature type="domain" description="AGC-kinase C-terminal" evidence="15">
    <location>
        <begin position="334"/>
        <end position="404"/>
    </location>
</feature>
<evidence type="ECO:0000313" key="16">
    <source>
        <dbReference type="EMBL" id="CAG9783678.1"/>
    </source>
</evidence>
<sequence>MSSYMAGVFDLDLDVDTVPVGDSDEDDIIDVDEVDYEPELHVNTIVESEGSEITQLSEDTVNPGQCKRLGPQDFELRKVLGKGGYGKVFQVRKITGPDAGSHFAMKVLKKASIVRNQKDTAHTKAERNILEAVKHPFIVELVYAFQTGGKLYLILEYLSGGELFMHLEREGIFLEDTACFYLSEIILALEHLHSLGIIYRDLKPENVLLDAQGHVKLTDFGLCKEHIQEGIVTHTFCGTIEYMAPEILTRNGHGKAVDWWSLGALMYDMLIGQPPFTGDNRTKTIEKILKAKLMLPGYLTQDARDLIRRLMKRSETQRLGATGAAAVRGHAFFKHVQWDDVFARRLEPPIKPRLTSEDDVSQFDTRFTLQTPIDSPDESTLSESANLMFQGFTYVAPSVLDEIHKPRIITARSPRRPRPHHHTFAIPGSAHAHSHHAHAHAQQEDLMEVQGLPIIYNS</sequence>
<gene>
    <name evidence="16" type="ORF">DIATSA_LOCUS1837</name>
</gene>